<dbReference type="Pfam" id="PF26130">
    <property type="entry name" value="PB1-like"/>
    <property type="match status" value="1"/>
</dbReference>
<feature type="region of interest" description="Disordered" evidence="8">
    <location>
        <begin position="202"/>
        <end position="221"/>
    </location>
</feature>
<evidence type="ECO:0000256" key="7">
    <source>
        <dbReference type="PROSITE-ProRule" id="PRU00047"/>
    </source>
</evidence>
<dbReference type="PROSITE" id="PS50966">
    <property type="entry name" value="ZF_SWIM"/>
    <property type="match status" value="1"/>
</dbReference>
<reference evidence="11" key="2">
    <citation type="submission" date="2022-01" db="EMBL/GenBank/DDBJ databases">
        <authorList>
            <person name="Yamashiro T."/>
            <person name="Shiraishi A."/>
            <person name="Satake H."/>
            <person name="Nakayama K."/>
        </authorList>
    </citation>
    <scope>NUCLEOTIDE SEQUENCE</scope>
</reference>
<dbReference type="Pfam" id="PF10551">
    <property type="entry name" value="MULE"/>
    <property type="match status" value="1"/>
</dbReference>
<proteinExistence type="predicted"/>
<dbReference type="PROSITE" id="PS50158">
    <property type="entry name" value="ZF_CCHC"/>
    <property type="match status" value="1"/>
</dbReference>
<evidence type="ECO:0000256" key="4">
    <source>
        <dbReference type="ARBA" id="ARBA00022833"/>
    </source>
</evidence>
<dbReference type="InterPro" id="IPR001207">
    <property type="entry name" value="Transposase_mutator"/>
</dbReference>
<evidence type="ECO:0000256" key="1">
    <source>
        <dbReference type="ARBA" id="ARBA00022578"/>
    </source>
</evidence>
<organism evidence="11 12">
    <name type="scientific">Tanacetum coccineum</name>
    <dbReference type="NCBI Taxonomy" id="301880"/>
    <lineage>
        <taxon>Eukaryota</taxon>
        <taxon>Viridiplantae</taxon>
        <taxon>Streptophyta</taxon>
        <taxon>Embryophyta</taxon>
        <taxon>Tracheophyta</taxon>
        <taxon>Spermatophyta</taxon>
        <taxon>Magnoliopsida</taxon>
        <taxon>eudicotyledons</taxon>
        <taxon>Gunneridae</taxon>
        <taxon>Pentapetalae</taxon>
        <taxon>asterids</taxon>
        <taxon>campanulids</taxon>
        <taxon>Asterales</taxon>
        <taxon>Asteraceae</taxon>
        <taxon>Asteroideae</taxon>
        <taxon>Anthemideae</taxon>
        <taxon>Anthemidinae</taxon>
        <taxon>Tanacetum</taxon>
    </lineage>
</organism>
<keyword evidence="1" id="KW-0815">Transposition</keyword>
<reference evidence="11" key="1">
    <citation type="journal article" date="2022" name="Int. J. Mol. Sci.">
        <title>Draft Genome of Tanacetum Coccineum: Genomic Comparison of Closely Related Tanacetum-Family Plants.</title>
        <authorList>
            <person name="Yamashiro T."/>
            <person name="Shiraishi A."/>
            <person name="Nakayama K."/>
            <person name="Satake H."/>
        </authorList>
    </citation>
    <scope>NUCLEOTIDE SEQUENCE</scope>
</reference>
<keyword evidence="6" id="KW-0233">DNA recombination</keyword>
<feature type="compositionally biased region" description="Low complexity" evidence="8">
    <location>
        <begin position="1044"/>
        <end position="1077"/>
    </location>
</feature>
<evidence type="ECO:0000259" key="9">
    <source>
        <dbReference type="PROSITE" id="PS50158"/>
    </source>
</evidence>
<feature type="domain" description="SWIM-type" evidence="10">
    <location>
        <begin position="765"/>
        <end position="797"/>
    </location>
</feature>
<evidence type="ECO:0000256" key="3">
    <source>
        <dbReference type="ARBA" id="ARBA00022771"/>
    </source>
</evidence>
<dbReference type="PANTHER" id="PTHR31973">
    <property type="entry name" value="POLYPROTEIN, PUTATIVE-RELATED"/>
    <property type="match status" value="1"/>
</dbReference>
<keyword evidence="12" id="KW-1185">Reference proteome</keyword>
<feature type="domain" description="CCHC-type" evidence="9">
    <location>
        <begin position="878"/>
        <end position="892"/>
    </location>
</feature>
<dbReference type="InterPro" id="IPR018289">
    <property type="entry name" value="MULE_transposase_dom"/>
</dbReference>
<feature type="region of interest" description="Disordered" evidence="8">
    <location>
        <begin position="1035"/>
        <end position="1077"/>
    </location>
</feature>
<feature type="region of interest" description="Disordered" evidence="8">
    <location>
        <begin position="835"/>
        <end position="868"/>
    </location>
</feature>
<keyword evidence="3 7" id="KW-0863">Zinc-finger</keyword>
<evidence type="ECO:0000256" key="5">
    <source>
        <dbReference type="ARBA" id="ARBA00023125"/>
    </source>
</evidence>
<dbReference type="PROSITE" id="PS01007">
    <property type="entry name" value="TRANSPOSASE_MUTATOR"/>
    <property type="match status" value="1"/>
</dbReference>
<feature type="compositionally biased region" description="Acidic residues" evidence="8">
    <location>
        <begin position="211"/>
        <end position="221"/>
    </location>
</feature>
<gene>
    <name evidence="11" type="ORF">Tco_1078463</name>
</gene>
<evidence type="ECO:0000259" key="10">
    <source>
        <dbReference type="PROSITE" id="PS50966"/>
    </source>
</evidence>
<evidence type="ECO:0000313" key="11">
    <source>
        <dbReference type="EMBL" id="GJT89618.1"/>
    </source>
</evidence>
<comment type="caution">
    <text evidence="11">The sequence shown here is derived from an EMBL/GenBank/DDBJ whole genome shotgun (WGS) entry which is preliminary data.</text>
</comment>
<evidence type="ECO:0008006" key="13">
    <source>
        <dbReference type="Google" id="ProtNLM"/>
    </source>
</evidence>
<dbReference type="InterPro" id="IPR001878">
    <property type="entry name" value="Znf_CCHC"/>
</dbReference>
<sequence>MANCNPSRTPIDTESKLGDDVHQVCLYMHDHREPHFLALKRILSAEAEYHGVANAVTETCWLQNLLRELHTHLASATLVYYDNMASSSSSSSYLIRFHRGGVFVSDPFSYDYEMLSEIPNVEMDAMNFVSFVKLLVSECSSDIKQIFYQVPGLELKLGLRTLKTDNDLAQCVEVAAKNDNVVDIYVSHSVFDFCDATSSSRQHVDNVEQNDASDSDLDDDDYNIYEYDSESEESDTASVDHLSDGEEEIYDTRTRQPDPKPKKMFDDNFLSKIYNGLPRDEFVEKDVSADKDVTDKDNIGDKFPIHDPTVKWKLMRPVLGEKYESPDQLKRALAFYALANGYKLYYEVNNPRRLLAKCCRDAKDRKCPFRLWASWMQNERSFQIKKLNDEHSCSRTYEYGTLITSNWIARNFAKKIMMNPCIKVKEITDAILKKYKCKVGISQARRGKMKALEQYETCLEDHYGKLWSYAAEILNSNPGSTCKMSVDSMPDGKNYFSRFYVCFKALKDGWLQGCRRVIGIDGCFLKTICKGELLSAVGRDGNNQIYPIAWVVVSVENKDNWVWFMELLISDLGLPSGQGLTIISDQHKGIIEAAKQVMPMAEHRQCARHIYANFRKKYTGVLYRNLFWQAAKATYPTMFEKVMKEIQCINKDAYKHLMDRHPESWSRAYFTTDKACDAVENGISECFNALIVDDRRKPIINMLEDIRLLCMDRSQRMREKHEKWNDGICPNIKKKLEKCKDDHRFWKVIASGQTSFEVRNGYEGFKVNERARTCTCRGWQLSGIPCVHGIAAIYFLHKDPENYVSQWYNKEVFVSAYNHFIQPMNGMDQWPSTTYQKPLPPIKRRMPGRPPHKRKRDAMEDDGGNRTRISRKGQIGHCFLCKKPGHNQRSCPTKTEGTTSVEAVTGTGEDVTASVGNVCASGGMVTARGGSVTARGGKVTARGGSVTARGGKVTVRGGKCLRVGETFLATPSTQIVQDVVSSRIGSWQCSRLRPGMNGTKTFNGKDIWVFQDLHGQKVIDTTKIEFIEAATQSEIAISQSPPVESQEQEAPMQEQPVQEQPLQEQPVQRRPVQQPVQ</sequence>
<dbReference type="SMART" id="SM00575">
    <property type="entry name" value="ZnF_PMZ"/>
    <property type="match status" value="1"/>
</dbReference>
<accession>A0ABQ5HR39</accession>
<evidence type="ECO:0000256" key="8">
    <source>
        <dbReference type="SAM" id="MobiDB-lite"/>
    </source>
</evidence>
<feature type="compositionally biased region" description="Basic residues" evidence="8">
    <location>
        <begin position="842"/>
        <end position="856"/>
    </location>
</feature>
<evidence type="ECO:0000256" key="2">
    <source>
        <dbReference type="ARBA" id="ARBA00022723"/>
    </source>
</evidence>
<dbReference type="Proteomes" id="UP001151760">
    <property type="component" value="Unassembled WGS sequence"/>
</dbReference>
<feature type="compositionally biased region" description="Basic and acidic residues" evidence="8">
    <location>
        <begin position="250"/>
        <end position="262"/>
    </location>
</feature>
<feature type="region of interest" description="Disordered" evidence="8">
    <location>
        <begin position="228"/>
        <end position="262"/>
    </location>
</feature>
<dbReference type="Pfam" id="PF04434">
    <property type="entry name" value="SWIM"/>
    <property type="match status" value="1"/>
</dbReference>
<keyword evidence="4" id="KW-0862">Zinc</keyword>
<dbReference type="EMBL" id="BQNB010019841">
    <property type="protein sequence ID" value="GJT89618.1"/>
    <property type="molecule type" value="Genomic_DNA"/>
</dbReference>
<dbReference type="SUPFAM" id="SSF57756">
    <property type="entry name" value="Retrovirus zinc finger-like domains"/>
    <property type="match status" value="1"/>
</dbReference>
<dbReference type="InterPro" id="IPR006564">
    <property type="entry name" value="Znf_PMZ"/>
</dbReference>
<keyword evidence="5" id="KW-0238">DNA-binding</keyword>
<dbReference type="InterPro" id="IPR007527">
    <property type="entry name" value="Znf_SWIM"/>
</dbReference>
<dbReference type="InterPro" id="IPR036875">
    <property type="entry name" value="Znf_CCHC_sf"/>
</dbReference>
<name>A0ABQ5HR39_9ASTR</name>
<keyword evidence="2" id="KW-0479">Metal-binding</keyword>
<evidence type="ECO:0000256" key="6">
    <source>
        <dbReference type="ARBA" id="ARBA00023172"/>
    </source>
</evidence>
<protein>
    <recommendedName>
        <fullName evidence="13">SWIM-type domain-containing protein</fullName>
    </recommendedName>
</protein>
<evidence type="ECO:0000313" key="12">
    <source>
        <dbReference type="Proteomes" id="UP001151760"/>
    </source>
</evidence>
<dbReference type="InterPro" id="IPR058594">
    <property type="entry name" value="PB1-like_dom_pln"/>
</dbReference>
<dbReference type="PANTHER" id="PTHR31973:SF189">
    <property type="entry name" value="TRANSPOSASE, MUDR, PLANT, MULE TRANSPOSASE DOMAIN PROTEIN-RELATED"/>
    <property type="match status" value="1"/>
</dbReference>